<reference evidence="8 9" key="1">
    <citation type="submission" date="2018-10" db="EMBL/GenBank/DDBJ databases">
        <title>A high-quality apple genome assembly.</title>
        <authorList>
            <person name="Hu J."/>
        </authorList>
    </citation>
    <scope>NUCLEOTIDE SEQUENCE [LARGE SCALE GENOMIC DNA]</scope>
    <source>
        <strain evidence="9">cv. HFTH1</strain>
        <tissue evidence="8">Young leaf</tissue>
    </source>
</reference>
<keyword evidence="3" id="KW-0469">Meiosis</keyword>
<dbReference type="Proteomes" id="UP000290289">
    <property type="component" value="Chromosome 10"/>
</dbReference>
<dbReference type="GO" id="GO:0045836">
    <property type="term" value="P:positive regulation of meiotic nuclear division"/>
    <property type="evidence" value="ECO:0007669"/>
    <property type="project" value="UniProtKB-ARBA"/>
</dbReference>
<dbReference type="GO" id="GO:0045927">
    <property type="term" value="P:positive regulation of growth"/>
    <property type="evidence" value="ECO:0007669"/>
    <property type="project" value="UniProtKB-ARBA"/>
</dbReference>
<proteinExistence type="predicted"/>
<gene>
    <name evidence="8" type="ORF">DVH24_017428</name>
</gene>
<dbReference type="InterPro" id="IPR012677">
    <property type="entry name" value="Nucleotide-bd_a/b_plait_sf"/>
</dbReference>
<evidence type="ECO:0000256" key="3">
    <source>
        <dbReference type="ARBA" id="ARBA00023254"/>
    </source>
</evidence>
<dbReference type="AlphaFoldDB" id="A0A498IVS9"/>
<comment type="caution">
    <text evidence="8">The sequence shown here is derived from an EMBL/GenBank/DDBJ whole genome shotgun (WGS) entry which is preliminary data.</text>
</comment>
<feature type="domain" description="RRM" evidence="7">
    <location>
        <begin position="185"/>
        <end position="258"/>
    </location>
</feature>
<evidence type="ECO:0000313" key="9">
    <source>
        <dbReference type="Proteomes" id="UP000290289"/>
    </source>
</evidence>
<dbReference type="Pfam" id="PF04059">
    <property type="entry name" value="RRM_2"/>
    <property type="match status" value="1"/>
</dbReference>
<feature type="region of interest" description="Disordered" evidence="6">
    <location>
        <begin position="522"/>
        <end position="559"/>
    </location>
</feature>
<dbReference type="Gene3D" id="3.30.70.330">
    <property type="match status" value="2"/>
</dbReference>
<dbReference type="InterPro" id="IPR035979">
    <property type="entry name" value="RBD_domain_sf"/>
</dbReference>
<dbReference type="EMBL" id="RDQH01000336">
    <property type="protein sequence ID" value="RXH86375.1"/>
    <property type="molecule type" value="Genomic_DNA"/>
</dbReference>
<dbReference type="FunFam" id="3.30.70.330:FF:000101">
    <property type="entry name" value="Protein MEI2-like 1"/>
    <property type="match status" value="1"/>
</dbReference>
<protein>
    <recommendedName>
        <fullName evidence="7">RRM domain-containing protein</fullName>
    </recommendedName>
</protein>
<dbReference type="InterPro" id="IPR007201">
    <property type="entry name" value="Mei2-like_Rrm_C"/>
</dbReference>
<evidence type="ECO:0000256" key="2">
    <source>
        <dbReference type="ARBA" id="ARBA00022884"/>
    </source>
</evidence>
<dbReference type="GO" id="GO:0003723">
    <property type="term" value="F:RNA binding"/>
    <property type="evidence" value="ECO:0007669"/>
    <property type="project" value="UniProtKB-UniRule"/>
</dbReference>
<dbReference type="InterPro" id="IPR034453">
    <property type="entry name" value="MEI2-like_RRM1"/>
</dbReference>
<dbReference type="GO" id="GO:0051321">
    <property type="term" value="P:meiotic cell cycle"/>
    <property type="evidence" value="ECO:0007669"/>
    <property type="project" value="UniProtKB-KW"/>
</dbReference>
<keyword evidence="1" id="KW-0677">Repeat</keyword>
<comment type="function">
    <text evidence="4">Probable RNA-binding protein that plays a role in meiosis and vegetative growth.</text>
</comment>
<dbReference type="SMART" id="SM00360">
    <property type="entry name" value="RRM"/>
    <property type="match status" value="2"/>
</dbReference>
<feature type="domain" description="RRM" evidence="7">
    <location>
        <begin position="270"/>
        <end position="343"/>
    </location>
</feature>
<organism evidence="8 9">
    <name type="scientific">Malus domestica</name>
    <name type="common">Apple</name>
    <name type="synonym">Pyrus malus</name>
    <dbReference type="NCBI Taxonomy" id="3750"/>
    <lineage>
        <taxon>Eukaryota</taxon>
        <taxon>Viridiplantae</taxon>
        <taxon>Streptophyta</taxon>
        <taxon>Embryophyta</taxon>
        <taxon>Tracheophyta</taxon>
        <taxon>Spermatophyta</taxon>
        <taxon>Magnoliopsida</taxon>
        <taxon>eudicotyledons</taxon>
        <taxon>Gunneridae</taxon>
        <taxon>Pentapetalae</taxon>
        <taxon>rosids</taxon>
        <taxon>fabids</taxon>
        <taxon>Rosales</taxon>
        <taxon>Rosaceae</taxon>
        <taxon>Amygdaloideae</taxon>
        <taxon>Maleae</taxon>
        <taxon>Malus</taxon>
    </lineage>
</organism>
<dbReference type="FunFam" id="3.30.70.330:FF:000063">
    <property type="entry name" value="MEI2-like protein 5 isoform 2"/>
    <property type="match status" value="1"/>
</dbReference>
<dbReference type="CDD" id="cd12529">
    <property type="entry name" value="RRM2_MEI2_like"/>
    <property type="match status" value="1"/>
</dbReference>
<feature type="compositionally biased region" description="Basic and acidic residues" evidence="6">
    <location>
        <begin position="816"/>
        <end position="825"/>
    </location>
</feature>
<keyword evidence="2 5" id="KW-0694">RNA-binding</keyword>
<evidence type="ECO:0000256" key="4">
    <source>
        <dbReference type="ARBA" id="ARBA00058438"/>
    </source>
</evidence>
<evidence type="ECO:0000259" key="7">
    <source>
        <dbReference type="PROSITE" id="PS50102"/>
    </source>
</evidence>
<dbReference type="PROSITE" id="PS50102">
    <property type="entry name" value="RRM"/>
    <property type="match status" value="2"/>
</dbReference>
<dbReference type="Pfam" id="PF00076">
    <property type="entry name" value="RRM_1"/>
    <property type="match status" value="2"/>
</dbReference>
<evidence type="ECO:0000313" key="8">
    <source>
        <dbReference type="EMBL" id="RXH86375.1"/>
    </source>
</evidence>
<name>A0A498IVS9_MALDO</name>
<dbReference type="PANTHER" id="PTHR23189">
    <property type="entry name" value="RNA RECOGNITION MOTIF-CONTAINING"/>
    <property type="match status" value="1"/>
</dbReference>
<sequence>MNQSLNFSSSGATEVPMGGWGILSGSGAHNASSDATLFSSSLPVLPHPKLNVNGTEQGCQSIDDLSPGLNKLHQNLEGNDPLEDIETHAIGSLLPGDEEVLLAGIADDLDLSGLPGSLEDLEDYDLFGSGGGMELESDAQESLRIGMSKVSLADGATGNGMAQFALPNGVGAVAGEHPYGEHPSRTLFVRNINSNVEDSELRTLFEQYGDIRTLYTACKHRGFVMISYYDIRAARTAMRTLQNKPLRRRKLDIHFSIPKDNPSEKDINQGTLVVFNLDPSVSNEDLRHIFGAYGEVKEIRETPHKRHHKFIEFYDVRAAEAALKSLNRSDIAGKRIKLEPSRPGGARRNLMLQLNQDPEQDESQSYRHPVGSPITISPPGNWAQFNNPMEHSPVHSISKSPGFGTMSPTNSNHLPGLASILHPQISNNVKVAPIGNNHGRGSHVDHIFSSTNSDHGSAFQQSHSFPENSTHFQVAMPSFNPSTSSGSHVETLSGPQFLWGSPTPYSENTNSSAWHRQSVGHQLTSNGKGHAFPFSGHNGPLLSASHHHHHHHHVGSAPSGVPLDRRFNYFPESPETSFLGPAAYGGMSLGPSRGNFMFNVGARPSRNGGISLPGNMSEGSFKMVGSPKLSPVFLGNGPYAGLPPTSIDGLIERGRSRRMENNGTQIDSKKQFQLDLDKILSGEDNRTTLMIKNIPNKYTSKMLLAAIDENHGGTFDFLYLPIDFKAFNGKKWEKFNSEKVASLAYARIQGKAALVAHFQNSSLMNEDKRCRPILFHSEGSEAGDQIIHEHLPSNNLNIQISQEKESDSDSSGSPDRGFDEKPDKS</sequence>
<evidence type="ECO:0000256" key="6">
    <source>
        <dbReference type="SAM" id="MobiDB-lite"/>
    </source>
</evidence>
<dbReference type="CDD" id="cd12524">
    <property type="entry name" value="RRM1_MEI2_like"/>
    <property type="match status" value="1"/>
</dbReference>
<accession>A0A498IVS9</accession>
<keyword evidence="9" id="KW-1185">Reference proteome</keyword>
<dbReference type="SUPFAM" id="SSF54928">
    <property type="entry name" value="RNA-binding domain, RBD"/>
    <property type="match status" value="2"/>
</dbReference>
<feature type="compositionally biased region" description="Basic residues" evidence="6">
    <location>
        <begin position="545"/>
        <end position="554"/>
    </location>
</feature>
<feature type="region of interest" description="Disordered" evidence="6">
    <location>
        <begin position="799"/>
        <end position="825"/>
    </location>
</feature>
<evidence type="ECO:0000256" key="1">
    <source>
        <dbReference type="ARBA" id="ARBA00022737"/>
    </source>
</evidence>
<evidence type="ECO:0000256" key="5">
    <source>
        <dbReference type="PROSITE-ProRule" id="PRU00176"/>
    </source>
</evidence>
<dbReference type="InterPro" id="IPR000504">
    <property type="entry name" value="RRM_dom"/>
</dbReference>